<proteinExistence type="inferred from homology"/>
<dbReference type="InterPro" id="IPR020013">
    <property type="entry name" value="Flagellar_FlgE/F/G"/>
</dbReference>
<dbReference type="Proteomes" id="UP000319817">
    <property type="component" value="Chromosome"/>
</dbReference>
<dbReference type="GO" id="GO:0071978">
    <property type="term" value="P:bacterial-type flagellum-dependent swarming motility"/>
    <property type="evidence" value="ECO:0007669"/>
    <property type="project" value="TreeGrafter"/>
</dbReference>
<keyword evidence="8" id="KW-1185">Reference proteome</keyword>
<keyword evidence="3 4" id="KW-0975">Bacterial flagellum</keyword>
<reference evidence="7 8" key="1">
    <citation type="submission" date="2019-02" db="EMBL/GenBank/DDBJ databases">
        <title>Deep-cultivation of Planctomycetes and their phenomic and genomic characterization uncovers novel biology.</title>
        <authorList>
            <person name="Wiegand S."/>
            <person name="Jogler M."/>
            <person name="Boedeker C."/>
            <person name="Pinto D."/>
            <person name="Vollmers J."/>
            <person name="Rivas-Marin E."/>
            <person name="Kohn T."/>
            <person name="Peeters S.H."/>
            <person name="Heuer A."/>
            <person name="Rast P."/>
            <person name="Oberbeckmann S."/>
            <person name="Bunk B."/>
            <person name="Jeske O."/>
            <person name="Meyerdierks A."/>
            <person name="Storesund J.E."/>
            <person name="Kallscheuer N."/>
            <person name="Luecker S."/>
            <person name="Lage O.M."/>
            <person name="Pohl T."/>
            <person name="Merkel B.J."/>
            <person name="Hornburger P."/>
            <person name="Mueller R.-W."/>
            <person name="Bruemmer F."/>
            <person name="Labrenz M."/>
            <person name="Spormann A.M."/>
            <person name="Op den Camp H."/>
            <person name="Overmann J."/>
            <person name="Amann R."/>
            <person name="Jetten M.S.M."/>
            <person name="Mascher T."/>
            <person name="Medema M.H."/>
            <person name="Devos D.P."/>
            <person name="Kaster A.-K."/>
            <person name="Ovreas L."/>
            <person name="Rohde M."/>
            <person name="Galperin M.Y."/>
            <person name="Jogler C."/>
        </authorList>
    </citation>
    <scope>NUCLEOTIDE SEQUENCE [LARGE SCALE GENOMIC DNA]</scope>
    <source>
        <strain evidence="7 8">K23_9</strain>
    </source>
</reference>
<evidence type="ECO:0000256" key="3">
    <source>
        <dbReference type="ARBA" id="ARBA00023143"/>
    </source>
</evidence>
<evidence type="ECO:0000256" key="2">
    <source>
        <dbReference type="ARBA" id="ARBA00009677"/>
    </source>
</evidence>
<comment type="subcellular location">
    <subcellularLocation>
        <location evidence="1 4">Bacterial flagellum basal body</location>
    </subcellularLocation>
</comment>
<keyword evidence="7" id="KW-0282">Flagellum</keyword>
<dbReference type="OrthoDB" id="9804559at2"/>
<name>A0A517NT16_9BACT</name>
<feature type="domain" description="Flagellar basal-body/hook protein C-terminal" evidence="5">
    <location>
        <begin position="202"/>
        <end position="237"/>
    </location>
</feature>
<dbReference type="PANTHER" id="PTHR30435:SF19">
    <property type="entry name" value="FLAGELLAR BASAL-BODY ROD PROTEIN FLGG"/>
    <property type="match status" value="1"/>
</dbReference>
<evidence type="ECO:0000313" key="7">
    <source>
        <dbReference type="EMBL" id="QDT10256.1"/>
    </source>
</evidence>
<dbReference type="EMBL" id="CP036526">
    <property type="protein sequence ID" value="QDT10256.1"/>
    <property type="molecule type" value="Genomic_DNA"/>
</dbReference>
<dbReference type="InterPro" id="IPR053967">
    <property type="entry name" value="LlgE_F_G-like_D1"/>
</dbReference>
<keyword evidence="7" id="KW-0966">Cell projection</keyword>
<organism evidence="7 8">
    <name type="scientific">Stieleria marina</name>
    <dbReference type="NCBI Taxonomy" id="1930275"/>
    <lineage>
        <taxon>Bacteria</taxon>
        <taxon>Pseudomonadati</taxon>
        <taxon>Planctomycetota</taxon>
        <taxon>Planctomycetia</taxon>
        <taxon>Pirellulales</taxon>
        <taxon>Pirellulaceae</taxon>
        <taxon>Stieleria</taxon>
    </lineage>
</organism>
<feature type="domain" description="Flagellar hook protein FlgE/F/G-like D1" evidence="6">
    <location>
        <begin position="83"/>
        <end position="154"/>
    </location>
</feature>
<dbReference type="NCBIfam" id="TIGR03506">
    <property type="entry name" value="FlgEFG_subfam"/>
    <property type="match status" value="1"/>
</dbReference>
<accession>A0A517NT16</accession>
<gene>
    <name evidence="7" type="primary">flgF</name>
    <name evidence="7" type="ORF">K239x_22120</name>
</gene>
<dbReference type="SUPFAM" id="SSF117143">
    <property type="entry name" value="Flagellar hook protein flgE"/>
    <property type="match status" value="1"/>
</dbReference>
<dbReference type="Pfam" id="PF22692">
    <property type="entry name" value="LlgE_F_G_D1"/>
    <property type="match status" value="1"/>
</dbReference>
<dbReference type="InterPro" id="IPR037925">
    <property type="entry name" value="FlgE/F/G-like"/>
</dbReference>
<sequence length="242" mass="25835">MINGLFSGAAAMDTLSRKQEVISSNLAHATTSGHRRVQASVKQPFDADNLDSTILMGPEIESYASDFSPGRQVQTGRPLDVSIAGDGFFAFDNSGGTGDSEYLSRNGRLFREPESNLLVNEEGFPIQGMTGAITIDPTIGDQDVVIAADGTVSADGNVLGQIRTVTFEDNQTLIPLGVAGFVPGVNSVVSEQPANVQQHQHELSNVQPVNELVALIANNRQYEAVQKATTALSESLREYIRA</sequence>
<dbReference type="AlphaFoldDB" id="A0A517NT16"/>
<evidence type="ECO:0000256" key="1">
    <source>
        <dbReference type="ARBA" id="ARBA00004117"/>
    </source>
</evidence>
<dbReference type="InterPro" id="IPR010930">
    <property type="entry name" value="Flg_bb/hook_C_dom"/>
</dbReference>
<comment type="similarity">
    <text evidence="2 4">Belongs to the flagella basal body rod proteins family.</text>
</comment>
<evidence type="ECO:0000256" key="4">
    <source>
        <dbReference type="RuleBase" id="RU362116"/>
    </source>
</evidence>
<evidence type="ECO:0000259" key="5">
    <source>
        <dbReference type="Pfam" id="PF06429"/>
    </source>
</evidence>
<keyword evidence="7" id="KW-0969">Cilium</keyword>
<evidence type="ECO:0000313" key="8">
    <source>
        <dbReference type="Proteomes" id="UP000319817"/>
    </source>
</evidence>
<evidence type="ECO:0000259" key="6">
    <source>
        <dbReference type="Pfam" id="PF22692"/>
    </source>
</evidence>
<dbReference type="PANTHER" id="PTHR30435">
    <property type="entry name" value="FLAGELLAR PROTEIN"/>
    <property type="match status" value="1"/>
</dbReference>
<dbReference type="Pfam" id="PF06429">
    <property type="entry name" value="Flg_bbr_C"/>
    <property type="match status" value="1"/>
</dbReference>
<dbReference type="GO" id="GO:0009425">
    <property type="term" value="C:bacterial-type flagellum basal body"/>
    <property type="evidence" value="ECO:0007669"/>
    <property type="project" value="UniProtKB-SubCell"/>
</dbReference>
<dbReference type="RefSeq" id="WP_145417761.1">
    <property type="nucleotide sequence ID" value="NZ_CP036526.1"/>
</dbReference>
<protein>
    <submittedName>
        <fullName evidence="7">Flagellar basal-body rod protein FlgF</fullName>
    </submittedName>
</protein>